<dbReference type="KEGG" id="celz:E5225_09965"/>
<dbReference type="InterPro" id="IPR004538">
    <property type="entry name" value="Hemolysin_A/TlyA"/>
</dbReference>
<dbReference type="InterPro" id="IPR002942">
    <property type="entry name" value="S4_RNA-bd"/>
</dbReference>
<evidence type="ECO:0000313" key="6">
    <source>
        <dbReference type="Proteomes" id="UP000296469"/>
    </source>
</evidence>
<dbReference type="GO" id="GO:0032259">
    <property type="term" value="P:methylation"/>
    <property type="evidence" value="ECO:0007669"/>
    <property type="project" value="UniProtKB-KW"/>
</dbReference>
<keyword evidence="6" id="KW-1185">Reference proteome</keyword>
<dbReference type="SMART" id="SM00363">
    <property type="entry name" value="S4"/>
    <property type="match status" value="1"/>
</dbReference>
<sequence length="288" mass="29840">MSPTVTARLDTELVRRGLARSRTQAARLVADGRVRVDGVPAARAATSVDAAQDVAVHADPADPGWASRAAHKLADALDAWPDLEVRGAVCLDAGASTGGFTDVLLRRGAAHVVAVDVGHDQIVGRLREDARVEVREGVNVRDLRASDVAPAPTVVVGDLSFISLRLVLAPLLAVAAPGADLVLLVKPQFEVGRERLGAHGVVRDPALWRAALLDVCATATDLGARVVDVRPSTLPGTHGNVEFVLRLAAPGRERHEDVDVAATVDTAVAAATALGATVPGHARPGAAR</sequence>
<dbReference type="OrthoDB" id="9784736at2"/>
<dbReference type="AlphaFoldDB" id="A0A4P7SIG9"/>
<dbReference type="PROSITE" id="PS50889">
    <property type="entry name" value="S4"/>
    <property type="match status" value="1"/>
</dbReference>
<evidence type="ECO:0000256" key="1">
    <source>
        <dbReference type="ARBA" id="ARBA00022884"/>
    </source>
</evidence>
<name>A0A4P7SIG9_9CELL</name>
<dbReference type="GO" id="GO:0008168">
    <property type="term" value="F:methyltransferase activity"/>
    <property type="evidence" value="ECO:0007669"/>
    <property type="project" value="UniProtKB-KW"/>
</dbReference>
<dbReference type="Gene3D" id="3.10.290.10">
    <property type="entry name" value="RNA-binding S4 domain"/>
    <property type="match status" value="1"/>
</dbReference>
<dbReference type="Gene3D" id="3.40.50.150">
    <property type="entry name" value="Vaccinia Virus protein VP39"/>
    <property type="match status" value="1"/>
</dbReference>
<feature type="domain" description="RNA-binding S4" evidence="4">
    <location>
        <begin position="7"/>
        <end position="74"/>
    </location>
</feature>
<gene>
    <name evidence="5" type="ORF">E5225_09965</name>
</gene>
<keyword evidence="1 3" id="KW-0694">RNA-binding</keyword>
<protein>
    <submittedName>
        <fullName evidence="5">TlyA family RNA methyltransferase</fullName>
    </submittedName>
</protein>
<dbReference type="SUPFAM" id="SSF53335">
    <property type="entry name" value="S-adenosyl-L-methionine-dependent methyltransferases"/>
    <property type="match status" value="1"/>
</dbReference>
<dbReference type="CDD" id="cd00165">
    <property type="entry name" value="S4"/>
    <property type="match status" value="1"/>
</dbReference>
<dbReference type="InterPro" id="IPR036986">
    <property type="entry name" value="S4_RNA-bd_sf"/>
</dbReference>
<organism evidence="5 6">
    <name type="scientific">Cellulomonas shaoxiangyii</name>
    <dbReference type="NCBI Taxonomy" id="2566013"/>
    <lineage>
        <taxon>Bacteria</taxon>
        <taxon>Bacillati</taxon>
        <taxon>Actinomycetota</taxon>
        <taxon>Actinomycetes</taxon>
        <taxon>Micrococcales</taxon>
        <taxon>Cellulomonadaceae</taxon>
        <taxon>Cellulomonas</taxon>
    </lineage>
</organism>
<reference evidence="5 6" key="1">
    <citation type="submission" date="2019-04" db="EMBL/GenBank/DDBJ databases">
        <title>Isolation and identification of Cellulomonas shaoxiangyii sp. Nov. isolated from feces of the Tibetan antelopes (Pantholops hodgsonii) in the Qinghai-Tibet plateau of China.</title>
        <authorList>
            <person name="Tian Z."/>
        </authorList>
    </citation>
    <scope>NUCLEOTIDE SEQUENCE [LARGE SCALE GENOMIC DNA]</scope>
    <source>
        <strain evidence="5 6">Z28</strain>
    </source>
</reference>
<dbReference type="EMBL" id="CP039291">
    <property type="protein sequence ID" value="QCB93840.1"/>
    <property type="molecule type" value="Genomic_DNA"/>
</dbReference>
<dbReference type="InterPro" id="IPR002877">
    <property type="entry name" value="RNA_MeTrfase_FtsJ_dom"/>
</dbReference>
<dbReference type="PIRSF" id="PIRSF005578">
    <property type="entry name" value="TlyA"/>
    <property type="match status" value="1"/>
</dbReference>
<dbReference type="Pfam" id="PF01479">
    <property type="entry name" value="S4"/>
    <property type="match status" value="1"/>
</dbReference>
<accession>A0A4P7SIG9</accession>
<evidence type="ECO:0000256" key="2">
    <source>
        <dbReference type="ARBA" id="ARBA00029460"/>
    </source>
</evidence>
<evidence type="ECO:0000256" key="3">
    <source>
        <dbReference type="PROSITE-ProRule" id="PRU00182"/>
    </source>
</evidence>
<proteinExistence type="inferred from homology"/>
<dbReference type="GO" id="GO:0003723">
    <property type="term" value="F:RNA binding"/>
    <property type="evidence" value="ECO:0007669"/>
    <property type="project" value="UniProtKB-KW"/>
</dbReference>
<dbReference type="Proteomes" id="UP000296469">
    <property type="component" value="Chromosome"/>
</dbReference>
<dbReference type="CDD" id="cd02440">
    <property type="entry name" value="AdoMet_MTases"/>
    <property type="match status" value="1"/>
</dbReference>
<keyword evidence="5" id="KW-0808">Transferase</keyword>
<keyword evidence="5" id="KW-0489">Methyltransferase</keyword>
<dbReference type="PANTHER" id="PTHR32319">
    <property type="entry name" value="BACTERIAL HEMOLYSIN-LIKE PROTEIN"/>
    <property type="match status" value="1"/>
</dbReference>
<dbReference type="RefSeq" id="WP_135973838.1">
    <property type="nucleotide sequence ID" value="NZ_CP039291.1"/>
</dbReference>
<dbReference type="PANTHER" id="PTHR32319:SF0">
    <property type="entry name" value="BACTERIAL HEMOLYSIN-LIKE PROTEIN"/>
    <property type="match status" value="1"/>
</dbReference>
<dbReference type="Pfam" id="PF01728">
    <property type="entry name" value="FtsJ"/>
    <property type="match status" value="1"/>
</dbReference>
<dbReference type="InterPro" id="IPR029063">
    <property type="entry name" value="SAM-dependent_MTases_sf"/>
</dbReference>
<dbReference type="SUPFAM" id="SSF55174">
    <property type="entry name" value="Alpha-L RNA-binding motif"/>
    <property type="match status" value="1"/>
</dbReference>
<dbReference type="InterPro" id="IPR047048">
    <property type="entry name" value="TlyA"/>
</dbReference>
<evidence type="ECO:0000259" key="4">
    <source>
        <dbReference type="SMART" id="SM00363"/>
    </source>
</evidence>
<comment type="similarity">
    <text evidence="2">Belongs to the TlyA family.</text>
</comment>
<evidence type="ECO:0000313" key="5">
    <source>
        <dbReference type="EMBL" id="QCB93840.1"/>
    </source>
</evidence>